<gene>
    <name evidence="3" type="ORF">METZ01_LOCUS411591</name>
</gene>
<dbReference type="EMBL" id="UINC01160215">
    <property type="protein sequence ID" value="SVD58737.1"/>
    <property type="molecule type" value="Genomic_DNA"/>
</dbReference>
<evidence type="ECO:0000313" key="3">
    <source>
        <dbReference type="EMBL" id="SVD58737.1"/>
    </source>
</evidence>
<protein>
    <submittedName>
        <fullName evidence="3">Uncharacterized protein</fullName>
    </submittedName>
</protein>
<feature type="domain" description="N-terminal" evidence="1">
    <location>
        <begin position="4"/>
        <end position="115"/>
    </location>
</feature>
<accession>A0A382WIR0</accession>
<sequence>MIAQDLMDRITKKALARMEKCGASWLRSWVGDSQLPINCETGKAYQGINLFILLGEEKSSGKWGTFKAWKRLDKPVLKGEKSTQIIYFKINKSKTKVDSKGEPLKYPMMRVYYVFNESQTEGYEMASEKTYGDNFSCANADEWINNSGAVIDYNNISAFYNPNTDKIGMPPKTAFFKTKDASQEQNFYGTLFHELTHWTG</sequence>
<evidence type="ECO:0000259" key="2">
    <source>
        <dbReference type="Pfam" id="PF18818"/>
    </source>
</evidence>
<dbReference type="GO" id="GO:0003697">
    <property type="term" value="F:single-stranded DNA binding"/>
    <property type="evidence" value="ECO:0007669"/>
    <property type="project" value="InterPro"/>
</dbReference>
<dbReference type="Pfam" id="PF08401">
    <property type="entry name" value="ArdcN"/>
    <property type="match status" value="1"/>
</dbReference>
<dbReference type="InterPro" id="IPR041459">
    <property type="entry name" value="MPTase-PolyVal"/>
</dbReference>
<evidence type="ECO:0000259" key="1">
    <source>
        <dbReference type="Pfam" id="PF08401"/>
    </source>
</evidence>
<organism evidence="3">
    <name type="scientific">marine metagenome</name>
    <dbReference type="NCBI Taxonomy" id="408172"/>
    <lineage>
        <taxon>unclassified sequences</taxon>
        <taxon>metagenomes</taxon>
        <taxon>ecological metagenomes</taxon>
    </lineage>
</organism>
<proteinExistence type="predicted"/>
<dbReference type="AlphaFoldDB" id="A0A382WIR0"/>
<feature type="domain" description="Polyvalent protein metallopeptidase" evidence="2">
    <location>
        <begin position="139"/>
        <end position="200"/>
    </location>
</feature>
<dbReference type="InterPro" id="IPR013610">
    <property type="entry name" value="ArdC_N"/>
</dbReference>
<feature type="non-terminal residue" evidence="3">
    <location>
        <position position="200"/>
    </location>
</feature>
<dbReference type="Pfam" id="PF18818">
    <property type="entry name" value="MPTase-PolyVal"/>
    <property type="match status" value="1"/>
</dbReference>
<reference evidence="3" key="1">
    <citation type="submission" date="2018-05" db="EMBL/GenBank/DDBJ databases">
        <authorList>
            <person name="Lanie J.A."/>
            <person name="Ng W.-L."/>
            <person name="Kazmierczak K.M."/>
            <person name="Andrzejewski T.M."/>
            <person name="Davidsen T.M."/>
            <person name="Wayne K.J."/>
            <person name="Tettelin H."/>
            <person name="Glass J.I."/>
            <person name="Rusch D."/>
            <person name="Podicherti R."/>
            <person name="Tsui H.-C.T."/>
            <person name="Winkler M.E."/>
        </authorList>
    </citation>
    <scope>NUCLEOTIDE SEQUENCE</scope>
</reference>
<name>A0A382WIR0_9ZZZZ</name>